<sequence>MSLQQTRETLLAYAQANLTHAEAAEFFSDMIVSTIMNTGEQACGRIAVAEQIAILQARASDLKPKSAIIGEGHAAVEIDFVTADTAIIPYSIIYDFEAGKITAIRFYFAGNVPT</sequence>
<name>A0A0P9DKR0_9CHLR</name>
<evidence type="ECO:0000313" key="2">
    <source>
        <dbReference type="Proteomes" id="UP000050509"/>
    </source>
</evidence>
<dbReference type="InterPro" id="IPR032710">
    <property type="entry name" value="NTF2-like_dom_sf"/>
</dbReference>
<dbReference type="Gene3D" id="3.10.450.50">
    <property type="match status" value="1"/>
</dbReference>
<dbReference type="SUPFAM" id="SSF54427">
    <property type="entry name" value="NTF2-like"/>
    <property type="match status" value="1"/>
</dbReference>
<evidence type="ECO:0000313" key="1">
    <source>
        <dbReference type="EMBL" id="KPV54104.1"/>
    </source>
</evidence>
<protein>
    <recommendedName>
        <fullName evidence="3">SnoaL-like domain-containing protein</fullName>
    </recommendedName>
</protein>
<dbReference type="Proteomes" id="UP000050509">
    <property type="component" value="Unassembled WGS sequence"/>
</dbReference>
<proteinExistence type="predicted"/>
<keyword evidence="2" id="KW-1185">Reference proteome</keyword>
<comment type="caution">
    <text evidence="1">The sequence shown here is derived from an EMBL/GenBank/DDBJ whole genome shotgun (WGS) entry which is preliminary data.</text>
</comment>
<dbReference type="AlphaFoldDB" id="A0A0P9DKR0"/>
<evidence type="ECO:0008006" key="3">
    <source>
        <dbReference type="Google" id="ProtNLM"/>
    </source>
</evidence>
<gene>
    <name evidence="1" type="ORF">SE17_05770</name>
</gene>
<organism evidence="1 2">
    <name type="scientific">Kouleothrix aurantiaca</name>
    <dbReference type="NCBI Taxonomy" id="186479"/>
    <lineage>
        <taxon>Bacteria</taxon>
        <taxon>Bacillati</taxon>
        <taxon>Chloroflexota</taxon>
        <taxon>Chloroflexia</taxon>
        <taxon>Chloroflexales</taxon>
        <taxon>Roseiflexineae</taxon>
        <taxon>Roseiflexaceae</taxon>
        <taxon>Kouleothrix</taxon>
    </lineage>
</organism>
<dbReference type="EMBL" id="LJCR01000113">
    <property type="protein sequence ID" value="KPV54104.1"/>
    <property type="molecule type" value="Genomic_DNA"/>
</dbReference>
<reference evidence="1 2" key="1">
    <citation type="submission" date="2015-09" db="EMBL/GenBank/DDBJ databases">
        <title>Draft genome sequence of Kouleothrix aurantiaca JCM 19913.</title>
        <authorList>
            <person name="Hemp J."/>
        </authorList>
    </citation>
    <scope>NUCLEOTIDE SEQUENCE [LARGE SCALE GENOMIC DNA]</scope>
    <source>
        <strain evidence="1 2">COM-B</strain>
    </source>
</reference>
<accession>A0A0P9DKR0</accession>